<dbReference type="EMBL" id="JBBHLI010000001">
    <property type="protein sequence ID" value="MEK9499923.1"/>
    <property type="molecule type" value="Genomic_DNA"/>
</dbReference>
<evidence type="ECO:0000313" key="2">
    <source>
        <dbReference type="EMBL" id="MEK9499923.1"/>
    </source>
</evidence>
<name>A0ABU9E5C3_9BACT</name>
<dbReference type="Proteomes" id="UP001484239">
    <property type="component" value="Unassembled WGS sequence"/>
</dbReference>
<sequence length="261" mass="27976">MTEPLRWRVREDPPASAARNMAVDHALAVSLPSGMGVLRFYRWAAPTLSFGRNEPTEGRWSTAALSSEGVEVVRRPTGGRAVLHHRELTYAVVVPAGGPGSMRGLYGRVNAALVRALRAFGVAAELAPRQARAAPPDAGPCFELPAEGEVVAGGAKLVGSAQVRLEGRLLQHGSILLADDQPRLGRLAAEPVSVSDGAVTSLERCLGRVPEVAELIEVLRPALAEGLGGDWHCADTEHTLGESLLTRLEAHYRSPTWIWRR</sequence>
<proteinExistence type="predicted"/>
<dbReference type="InterPro" id="IPR004143">
    <property type="entry name" value="BPL_LPL_catalytic"/>
</dbReference>
<dbReference type="PANTHER" id="PTHR43679:SF2">
    <property type="entry name" value="OCTANOYL-[GCVH]:PROTEIN N-OCTANOYLTRANSFERASE"/>
    <property type="match status" value="1"/>
</dbReference>
<dbReference type="PROSITE" id="PS51733">
    <property type="entry name" value="BPL_LPL_CATALYTIC"/>
    <property type="match status" value="1"/>
</dbReference>
<dbReference type="Gene3D" id="3.30.930.10">
    <property type="entry name" value="Bira Bifunctional Protein, Domain 2"/>
    <property type="match status" value="1"/>
</dbReference>
<dbReference type="Pfam" id="PF21948">
    <property type="entry name" value="LplA-B_cat"/>
    <property type="match status" value="1"/>
</dbReference>
<gene>
    <name evidence="2" type="ORF">WI372_02865</name>
</gene>
<dbReference type="InterPro" id="IPR050664">
    <property type="entry name" value="Octanoyltrans_LipM/LipL"/>
</dbReference>
<keyword evidence="3" id="KW-1185">Reference proteome</keyword>
<reference evidence="2 3" key="1">
    <citation type="submission" date="2024-02" db="EMBL/GenBank/DDBJ databases">
        <title>A novel Gemmatimonadota bacterium.</title>
        <authorList>
            <person name="Du Z.-J."/>
            <person name="Ye Y.-Q."/>
        </authorList>
    </citation>
    <scope>NUCLEOTIDE SEQUENCE [LARGE SCALE GENOMIC DNA]</scope>
    <source>
        <strain evidence="2 3">DH-20</strain>
    </source>
</reference>
<dbReference type="SUPFAM" id="SSF55681">
    <property type="entry name" value="Class II aaRS and biotin synthetases"/>
    <property type="match status" value="1"/>
</dbReference>
<organism evidence="2 3">
    <name type="scientific">Gaopeijia maritima</name>
    <dbReference type="NCBI Taxonomy" id="3119007"/>
    <lineage>
        <taxon>Bacteria</taxon>
        <taxon>Pseudomonadati</taxon>
        <taxon>Gemmatimonadota</taxon>
        <taxon>Longimicrobiia</taxon>
        <taxon>Gaopeijiales</taxon>
        <taxon>Gaopeijiaceae</taxon>
        <taxon>Gaopeijia</taxon>
    </lineage>
</organism>
<dbReference type="InterPro" id="IPR045864">
    <property type="entry name" value="aa-tRNA-synth_II/BPL/LPL"/>
</dbReference>
<evidence type="ECO:0000259" key="1">
    <source>
        <dbReference type="PROSITE" id="PS51733"/>
    </source>
</evidence>
<keyword evidence="2" id="KW-0436">Ligase</keyword>
<comment type="caution">
    <text evidence="2">The sequence shown here is derived from an EMBL/GenBank/DDBJ whole genome shotgun (WGS) entry which is preliminary data.</text>
</comment>
<evidence type="ECO:0000313" key="3">
    <source>
        <dbReference type="Proteomes" id="UP001484239"/>
    </source>
</evidence>
<accession>A0ABU9E5C3</accession>
<protein>
    <submittedName>
        <fullName evidence="2">Biotin/lipoate A/B protein ligase family protein</fullName>
    </submittedName>
</protein>
<dbReference type="GO" id="GO:0016874">
    <property type="term" value="F:ligase activity"/>
    <property type="evidence" value="ECO:0007669"/>
    <property type="project" value="UniProtKB-KW"/>
</dbReference>
<dbReference type="PANTHER" id="PTHR43679">
    <property type="entry name" value="OCTANOYLTRANSFERASE LIPM-RELATED"/>
    <property type="match status" value="1"/>
</dbReference>
<dbReference type="RefSeq" id="WP_405277922.1">
    <property type="nucleotide sequence ID" value="NZ_JBBHLI010000001.1"/>
</dbReference>
<feature type="domain" description="BPL/LPL catalytic" evidence="1">
    <location>
        <begin position="32"/>
        <end position="231"/>
    </location>
</feature>